<feature type="non-terminal residue" evidence="4">
    <location>
        <position position="1"/>
    </location>
</feature>
<evidence type="ECO:0000313" key="5">
    <source>
        <dbReference type="Proteomes" id="UP000789342"/>
    </source>
</evidence>
<dbReference type="AlphaFoldDB" id="A0A9N9EIB9"/>
<dbReference type="Pfam" id="PF03097">
    <property type="entry name" value="BRO1"/>
    <property type="match status" value="1"/>
</dbReference>
<dbReference type="EMBL" id="CAJVPV010013230">
    <property type="protein sequence ID" value="CAG8676102.1"/>
    <property type="molecule type" value="Genomic_DNA"/>
</dbReference>
<dbReference type="SMART" id="SM01041">
    <property type="entry name" value="BRO1"/>
    <property type="match status" value="1"/>
</dbReference>
<dbReference type="OrthoDB" id="10266451at2759"/>
<gene>
    <name evidence="4" type="ORF">AMORRO_LOCUS11036</name>
</gene>
<dbReference type="Proteomes" id="UP000789342">
    <property type="component" value="Unassembled WGS sequence"/>
</dbReference>
<keyword evidence="5" id="KW-1185">Reference proteome</keyword>
<reference evidence="4" key="1">
    <citation type="submission" date="2021-06" db="EMBL/GenBank/DDBJ databases">
        <authorList>
            <person name="Kallberg Y."/>
            <person name="Tangrot J."/>
            <person name="Rosling A."/>
        </authorList>
    </citation>
    <scope>NUCLEOTIDE SEQUENCE</scope>
    <source>
        <strain evidence="4">CL551</strain>
    </source>
</reference>
<comment type="caution">
    <text evidence="4">The sequence shown here is derived from an EMBL/GenBank/DDBJ whole genome shotgun (WGS) entry which is preliminary data.</text>
</comment>
<proteinExistence type="inferred from homology"/>
<dbReference type="Gene3D" id="1.25.40.280">
    <property type="entry name" value="alix/aip1 like domains"/>
    <property type="match status" value="1"/>
</dbReference>
<dbReference type="PANTHER" id="PTHR40463:SF1">
    <property type="entry name" value="PH-RESPONSE REGULATOR PROTEIN PALC"/>
    <property type="match status" value="1"/>
</dbReference>
<organism evidence="4 5">
    <name type="scientific">Acaulospora morrowiae</name>
    <dbReference type="NCBI Taxonomy" id="94023"/>
    <lineage>
        <taxon>Eukaryota</taxon>
        <taxon>Fungi</taxon>
        <taxon>Fungi incertae sedis</taxon>
        <taxon>Mucoromycota</taxon>
        <taxon>Glomeromycotina</taxon>
        <taxon>Glomeromycetes</taxon>
        <taxon>Diversisporales</taxon>
        <taxon>Acaulosporaceae</taxon>
        <taxon>Acaulospora</taxon>
    </lineage>
</organism>
<dbReference type="InterPro" id="IPR038499">
    <property type="entry name" value="BRO1_sf"/>
</dbReference>
<dbReference type="InterPro" id="IPR037505">
    <property type="entry name" value="pH-resp_palC"/>
</dbReference>
<name>A0A9N9EIB9_9GLOM</name>
<dbReference type="PROSITE" id="PS51180">
    <property type="entry name" value="BRO1"/>
    <property type="match status" value="1"/>
</dbReference>
<protein>
    <recommendedName>
        <fullName evidence="2">pH-response regulator protein palC</fullName>
    </recommendedName>
</protein>
<evidence type="ECO:0000313" key="4">
    <source>
        <dbReference type="EMBL" id="CAG8676102.1"/>
    </source>
</evidence>
<evidence type="ECO:0000256" key="1">
    <source>
        <dbReference type="ARBA" id="ARBA00010997"/>
    </source>
</evidence>
<comment type="similarity">
    <text evidence="1">Belongs to the palC family.</text>
</comment>
<dbReference type="GO" id="GO:0005886">
    <property type="term" value="C:plasma membrane"/>
    <property type="evidence" value="ECO:0007669"/>
    <property type="project" value="TreeGrafter"/>
</dbReference>
<feature type="domain" description="BRO1" evidence="3">
    <location>
        <begin position="1"/>
        <end position="383"/>
    </location>
</feature>
<dbReference type="PANTHER" id="PTHR40463">
    <property type="entry name" value="PH-RESPONSE REGULATOR PROTEIN PALC"/>
    <property type="match status" value="1"/>
</dbReference>
<dbReference type="GO" id="GO:0071467">
    <property type="term" value="P:cellular response to pH"/>
    <property type="evidence" value="ECO:0007669"/>
    <property type="project" value="InterPro"/>
</dbReference>
<evidence type="ECO:0000259" key="3">
    <source>
        <dbReference type="PROSITE" id="PS51180"/>
    </source>
</evidence>
<evidence type="ECO:0000256" key="2">
    <source>
        <dbReference type="ARBA" id="ARBA00022193"/>
    </source>
</evidence>
<dbReference type="InterPro" id="IPR004328">
    <property type="entry name" value="BRO1_dom"/>
</dbReference>
<sequence>MSFIYPIPTTGSISFSDFLLDENNLYINEISDATAQRGRVRTVLKEANRTEGPIDYTKIISTIVDYLPYLLGIINCLECGQLKLKKEIETSWRCSLTASVLKKKPRVACRGIHYELIFILLTYGYACSNKASCNIERQMQKDEGDKALRQAADLLRKASGVFEYIAEKVCPNWKDPPPTRPPDVLSELSMSLSKISIADASSIAIRKALTQQMSSSLLAKLAIGAAGHYEMTNGLINSLKDPQKVCQDLRKYVSNSILFHQSLGKKFLAKDAYEHQQTGKAVGFIKEARDVLHVLTKSKSPIIAKHSIQEYAEANELCKSYIGINDTVAFEAVPSKADLQALIPGGRMFHHLIEYTPPPPAFGPDVEKYGRSVDQLYTDRGYF</sequence>
<accession>A0A9N9EIB9</accession>